<dbReference type="InterPro" id="IPR007156">
    <property type="entry name" value="MamQ_LemA"/>
</dbReference>
<evidence type="ECO:0000256" key="3">
    <source>
        <dbReference type="ARBA" id="ARBA00004167"/>
    </source>
</evidence>
<evidence type="ECO:0000256" key="6">
    <source>
        <dbReference type="ARBA" id="ARBA00022679"/>
    </source>
</evidence>
<comment type="similarity">
    <text evidence="4">Belongs to the LemA family.</text>
</comment>
<dbReference type="PANTHER" id="PTHR34478">
    <property type="entry name" value="PROTEIN LEMA"/>
    <property type="match status" value="1"/>
</dbReference>
<evidence type="ECO:0000256" key="11">
    <source>
        <dbReference type="ARBA" id="ARBA00022833"/>
    </source>
</evidence>
<name>A0A1I7PHP2_9BACT</name>
<dbReference type="InterPro" id="IPR022170">
    <property type="entry name" value="MUL1-like"/>
</dbReference>
<dbReference type="Gene3D" id="1.20.1440.20">
    <property type="entry name" value="LemA-like domain"/>
    <property type="match status" value="1"/>
</dbReference>
<comment type="subcellular location">
    <subcellularLocation>
        <location evidence="2">Membrane</location>
        <topology evidence="2">Multi-pass membrane protein</topology>
    </subcellularLocation>
    <subcellularLocation>
        <location evidence="3">Membrane</location>
        <topology evidence="3">Single-pass membrane protein</topology>
    </subcellularLocation>
</comment>
<dbReference type="GO" id="GO:0061630">
    <property type="term" value="F:ubiquitin protein ligase activity"/>
    <property type="evidence" value="ECO:0007669"/>
    <property type="project" value="UniProtKB-EC"/>
</dbReference>
<keyword evidence="9" id="KW-0863">Zinc-finger</keyword>
<keyword evidence="13 15" id="KW-0472">Membrane</keyword>
<evidence type="ECO:0000259" key="16">
    <source>
        <dbReference type="Pfam" id="PF12483"/>
    </source>
</evidence>
<evidence type="ECO:0000256" key="15">
    <source>
        <dbReference type="SAM" id="Phobius"/>
    </source>
</evidence>
<evidence type="ECO:0000256" key="9">
    <source>
        <dbReference type="ARBA" id="ARBA00022771"/>
    </source>
</evidence>
<dbReference type="GO" id="GO:0008270">
    <property type="term" value="F:zinc ion binding"/>
    <property type="evidence" value="ECO:0007669"/>
    <property type="project" value="UniProtKB-KW"/>
</dbReference>
<dbReference type="KEGG" id="obg:Verru16b_00172"/>
<organism evidence="17 18">
    <name type="scientific">Lacunisphaera limnophila</name>
    <dbReference type="NCBI Taxonomy" id="1838286"/>
    <lineage>
        <taxon>Bacteria</taxon>
        <taxon>Pseudomonadati</taxon>
        <taxon>Verrucomicrobiota</taxon>
        <taxon>Opitutia</taxon>
        <taxon>Opitutales</taxon>
        <taxon>Opitutaceae</taxon>
        <taxon>Lacunisphaera</taxon>
    </lineage>
</organism>
<dbReference type="Pfam" id="PF12483">
    <property type="entry name" value="GIDE"/>
    <property type="match status" value="1"/>
</dbReference>
<dbReference type="STRING" id="1838286.Verru16b_00172"/>
<feature type="transmembrane region" description="Helical" evidence="15">
    <location>
        <begin position="252"/>
        <end position="273"/>
    </location>
</feature>
<dbReference type="SUPFAM" id="SSF140478">
    <property type="entry name" value="LemA-like"/>
    <property type="match status" value="1"/>
</dbReference>
<dbReference type="AlphaFoldDB" id="A0A1I7PHP2"/>
<evidence type="ECO:0000256" key="1">
    <source>
        <dbReference type="ARBA" id="ARBA00000900"/>
    </source>
</evidence>
<keyword evidence="11" id="KW-0862">Zinc</keyword>
<gene>
    <name evidence="17" type="ORF">Verru16b_00172</name>
</gene>
<keyword evidence="12 15" id="KW-1133">Transmembrane helix</keyword>
<dbReference type="GO" id="GO:0016020">
    <property type="term" value="C:membrane"/>
    <property type="evidence" value="ECO:0007669"/>
    <property type="project" value="UniProtKB-SubCell"/>
</dbReference>
<dbReference type="Proteomes" id="UP000095228">
    <property type="component" value="Chromosome"/>
</dbReference>
<evidence type="ECO:0000256" key="5">
    <source>
        <dbReference type="ARBA" id="ARBA00012483"/>
    </source>
</evidence>
<evidence type="ECO:0000313" key="18">
    <source>
        <dbReference type="Proteomes" id="UP000095228"/>
    </source>
</evidence>
<comment type="catalytic activity">
    <reaction evidence="1">
        <text>S-ubiquitinyl-[E2 ubiquitin-conjugating enzyme]-L-cysteine + [acceptor protein]-L-lysine = [E2 ubiquitin-conjugating enzyme]-L-cysteine + N(6)-ubiquitinyl-[acceptor protein]-L-lysine.</text>
        <dbReference type="EC" id="2.3.2.27"/>
    </reaction>
</comment>
<sequence length="431" mass="47512">MPWLILLSALAAPLLLWGSLHLRRRHRLLADLPTSKAAGVFIGLTELQGTAECAAPLTSTLAAMRCVHYRYVVEEQWSRLVTETTTDSKGRSRTTTRRESGWSEIASGGETVDFYVRDETGIVLVRPEGAKIEPLRLFDETVSRGDALYYAKAPAAAVAHSDHRRRFTEYGLPLHTPLFVVGRARERTDVVAAEIAADPAAELFLISARSEAKVQSGHAVWSWVCLFFGLVCTLGGFLLYQTFRAVPFVPWHFIAVGAGFLAVFTLGWVWMVYNSLVSLRERTRQGWSLVDVQLKRRHDLIPGLVAACAGLAGHEARTQTALAALRAQQQATPPGVAGPDFTGLAAPLRAVIEAHPDLVAQASFARLHQELVATEQRVALARTYYNDIATAYATRLEHIPDRWVARLGRMTPPPLLAATDFERAIVRVDFA</sequence>
<dbReference type="OrthoDB" id="9804152at2"/>
<keyword evidence="10" id="KW-0833">Ubl conjugation pathway</keyword>
<dbReference type="InterPro" id="IPR023353">
    <property type="entry name" value="LemA-like_dom_sf"/>
</dbReference>
<proteinExistence type="inferred from homology"/>
<feature type="region of interest" description="Disordered" evidence="14">
    <location>
        <begin position="83"/>
        <end position="102"/>
    </location>
</feature>
<keyword evidence="7 15" id="KW-0812">Transmembrane</keyword>
<dbReference type="EMBL" id="CP016094">
    <property type="protein sequence ID" value="AOS43131.1"/>
    <property type="molecule type" value="Genomic_DNA"/>
</dbReference>
<keyword evidence="8" id="KW-0479">Metal-binding</keyword>
<evidence type="ECO:0000256" key="4">
    <source>
        <dbReference type="ARBA" id="ARBA00008854"/>
    </source>
</evidence>
<evidence type="ECO:0000313" key="17">
    <source>
        <dbReference type="EMBL" id="AOS43131.1"/>
    </source>
</evidence>
<evidence type="ECO:0000256" key="10">
    <source>
        <dbReference type="ARBA" id="ARBA00022786"/>
    </source>
</evidence>
<protein>
    <recommendedName>
        <fullName evidence="5">RING-type E3 ubiquitin transferase</fullName>
        <ecNumber evidence="5">2.3.2.27</ecNumber>
    </recommendedName>
</protein>
<dbReference type="EC" id="2.3.2.27" evidence="5"/>
<evidence type="ECO:0000256" key="2">
    <source>
        <dbReference type="ARBA" id="ARBA00004141"/>
    </source>
</evidence>
<feature type="compositionally biased region" description="Basic and acidic residues" evidence="14">
    <location>
        <begin position="86"/>
        <end position="101"/>
    </location>
</feature>
<dbReference type="PANTHER" id="PTHR34478:SF2">
    <property type="entry name" value="MEMBRANE PROTEIN"/>
    <property type="match status" value="1"/>
</dbReference>
<feature type="domain" description="E3 Ubiquitin ligase MUL1-like" evidence="16">
    <location>
        <begin position="83"/>
        <end position="234"/>
    </location>
</feature>
<keyword evidence="6" id="KW-0808">Transferase</keyword>
<accession>A0A1I7PHP2</accession>
<dbReference type="GO" id="GO:0016567">
    <property type="term" value="P:protein ubiquitination"/>
    <property type="evidence" value="ECO:0007669"/>
    <property type="project" value="InterPro"/>
</dbReference>
<reference evidence="17 18" key="1">
    <citation type="submission" date="2016-06" db="EMBL/GenBank/DDBJ databases">
        <title>Three novel species with peptidoglycan cell walls form the new genus Lacunisphaera gen. nov. in the family Opitutaceae of the verrucomicrobial subdivision 4.</title>
        <authorList>
            <person name="Rast P."/>
            <person name="Gloeckner I."/>
            <person name="Jogler M."/>
            <person name="Boedeker C."/>
            <person name="Jeske O."/>
            <person name="Wiegand S."/>
            <person name="Reinhardt R."/>
            <person name="Schumann P."/>
            <person name="Rohde M."/>
            <person name="Spring S."/>
            <person name="Gloeckner F.O."/>
            <person name="Jogler C."/>
        </authorList>
    </citation>
    <scope>NUCLEOTIDE SEQUENCE [LARGE SCALE GENOMIC DNA]</scope>
    <source>
        <strain evidence="17 18">IG16b</strain>
    </source>
</reference>
<evidence type="ECO:0000256" key="13">
    <source>
        <dbReference type="ARBA" id="ARBA00023136"/>
    </source>
</evidence>
<evidence type="ECO:0000256" key="12">
    <source>
        <dbReference type="ARBA" id="ARBA00022989"/>
    </source>
</evidence>
<evidence type="ECO:0000256" key="7">
    <source>
        <dbReference type="ARBA" id="ARBA00022692"/>
    </source>
</evidence>
<feature type="transmembrane region" description="Helical" evidence="15">
    <location>
        <begin position="220"/>
        <end position="240"/>
    </location>
</feature>
<evidence type="ECO:0000256" key="14">
    <source>
        <dbReference type="SAM" id="MobiDB-lite"/>
    </source>
</evidence>
<evidence type="ECO:0000256" key="8">
    <source>
        <dbReference type="ARBA" id="ARBA00022723"/>
    </source>
</evidence>
<dbReference type="RefSeq" id="WP_069960519.1">
    <property type="nucleotide sequence ID" value="NZ_CP016094.1"/>
</dbReference>
<keyword evidence="18" id="KW-1185">Reference proteome</keyword>
<dbReference type="Pfam" id="PF04011">
    <property type="entry name" value="LemA"/>
    <property type="match status" value="1"/>
</dbReference>